<evidence type="ECO:0000256" key="1">
    <source>
        <dbReference type="SAM" id="Phobius"/>
    </source>
</evidence>
<reference evidence="2 3" key="1">
    <citation type="submission" date="2017-01" db="EMBL/GenBank/DDBJ databases">
        <authorList>
            <person name="Varghese N."/>
            <person name="Submissions S."/>
        </authorList>
    </citation>
    <scope>NUCLEOTIDE SEQUENCE [LARGE SCALE GENOMIC DNA]</scope>
    <source>
        <strain evidence="2 3">DSM 18447</strain>
    </source>
</reference>
<accession>A0AA46A6G5</accession>
<protein>
    <submittedName>
        <fullName evidence="2">Uncharacterized protein</fullName>
    </submittedName>
</protein>
<name>A0AA46A6G5_9RHOB</name>
<feature type="transmembrane region" description="Helical" evidence="1">
    <location>
        <begin position="6"/>
        <end position="31"/>
    </location>
</feature>
<proteinExistence type="predicted"/>
<gene>
    <name evidence="2" type="ORF">SAMN05421772_11111</name>
</gene>
<keyword evidence="1" id="KW-0812">Transmembrane</keyword>
<evidence type="ECO:0000313" key="2">
    <source>
        <dbReference type="EMBL" id="SIS98221.1"/>
    </source>
</evidence>
<comment type="caution">
    <text evidence="2">The sequence shown here is derived from an EMBL/GenBank/DDBJ whole genome shotgun (WGS) entry which is preliminary data.</text>
</comment>
<organism evidence="2 3">
    <name type="scientific">Paracoccus saliphilus</name>
    <dbReference type="NCBI Taxonomy" id="405559"/>
    <lineage>
        <taxon>Bacteria</taxon>
        <taxon>Pseudomonadati</taxon>
        <taxon>Pseudomonadota</taxon>
        <taxon>Alphaproteobacteria</taxon>
        <taxon>Rhodobacterales</taxon>
        <taxon>Paracoccaceae</taxon>
        <taxon>Paracoccus</taxon>
    </lineage>
</organism>
<sequence>MTLELIALRAAQATLFVTFLLTAPTFMALLIRWGGTTVQQAMGW</sequence>
<keyword evidence="1" id="KW-1133">Transmembrane helix</keyword>
<dbReference type="Proteomes" id="UP000186216">
    <property type="component" value="Unassembled WGS sequence"/>
</dbReference>
<dbReference type="EMBL" id="FTOU01000011">
    <property type="protein sequence ID" value="SIS98221.1"/>
    <property type="molecule type" value="Genomic_DNA"/>
</dbReference>
<evidence type="ECO:0000313" key="3">
    <source>
        <dbReference type="Proteomes" id="UP000186216"/>
    </source>
</evidence>
<dbReference type="AlphaFoldDB" id="A0AA46A6G5"/>
<dbReference type="RefSeq" id="WP_272848016.1">
    <property type="nucleotide sequence ID" value="NZ_CP067140.1"/>
</dbReference>
<keyword evidence="1" id="KW-0472">Membrane</keyword>